<dbReference type="EMBL" id="SIHI01000044">
    <property type="protein sequence ID" value="TWT41476.1"/>
    <property type="molecule type" value="Genomic_DNA"/>
</dbReference>
<dbReference type="InterPro" id="IPR008979">
    <property type="entry name" value="Galactose-bd-like_sf"/>
</dbReference>
<reference evidence="9 10" key="1">
    <citation type="submission" date="2019-02" db="EMBL/GenBank/DDBJ databases">
        <title>Deep-cultivation of Planctomycetes and their phenomic and genomic characterization uncovers novel biology.</title>
        <authorList>
            <person name="Wiegand S."/>
            <person name="Jogler M."/>
            <person name="Boedeker C."/>
            <person name="Pinto D."/>
            <person name="Vollmers J."/>
            <person name="Rivas-Marin E."/>
            <person name="Kohn T."/>
            <person name="Peeters S.H."/>
            <person name="Heuer A."/>
            <person name="Rast P."/>
            <person name="Oberbeckmann S."/>
            <person name="Bunk B."/>
            <person name="Jeske O."/>
            <person name="Meyerdierks A."/>
            <person name="Storesund J.E."/>
            <person name="Kallscheuer N."/>
            <person name="Luecker S."/>
            <person name="Lage O.M."/>
            <person name="Pohl T."/>
            <person name="Merkel B.J."/>
            <person name="Hornburger P."/>
            <person name="Mueller R.-W."/>
            <person name="Bruemmer F."/>
            <person name="Labrenz M."/>
            <person name="Spormann A.M."/>
            <person name="Op Den Camp H."/>
            <person name="Overmann J."/>
            <person name="Amann R."/>
            <person name="Jetten M.S.M."/>
            <person name="Mascher T."/>
            <person name="Medema M.H."/>
            <person name="Devos D.P."/>
            <person name="Kaster A.-K."/>
            <person name="Ovreas L."/>
            <person name="Rohde M."/>
            <person name="Galperin M.Y."/>
            <person name="Jogler C."/>
        </authorList>
    </citation>
    <scope>NUCLEOTIDE SEQUENCE [LARGE SCALE GENOMIC DNA]</scope>
    <source>
        <strain evidence="9 10">KOR42</strain>
    </source>
</reference>
<evidence type="ECO:0000256" key="7">
    <source>
        <dbReference type="SAM" id="MobiDB-lite"/>
    </source>
</evidence>
<evidence type="ECO:0000256" key="4">
    <source>
        <dbReference type="ARBA" id="ARBA00022801"/>
    </source>
</evidence>
<dbReference type="SUPFAM" id="SSF49785">
    <property type="entry name" value="Galactose-binding domain-like"/>
    <property type="match status" value="4"/>
</dbReference>
<sequence length="1366" mass="142974">MLSSTASLVDPTIVQFSNDTSVAISADIANTVSTSIEVSGVDGIVTDLQIAFDITHESTGHLTGVLIAPDGSTVKLFDRIGLWLPNFHGTVLDDAAETAIEDAGAPFTGTFRPMKELAALDGIDPNGTWTFQVIDRQAGRGGSLDNWSITITAEDISPSGQDENGVFYNKENFLIRSDVASTITSEIDVAGLNGLITDINVGVEITHESAGHLSGTLIAPDGTRITLFERTGLWLPDFTDTILDDQASESIQGANAPFTGSFQPKDLLEVLNGADPNGTWILEIVDHQPGRGGQLNEWTLDITTDDDGTPPPPPPTGETVTTGSNNTSVAISADSANTVSTSIEVSGVDGIVTDLQIAFDITHESTGHLTGVLIAPDGSTVKLFDRIGLWLPNFHGTVLDDAAETAIEDAGAPFTGTFRPMKELAALDGIDPNGTWTFQVIDRQAGRGGSLDNWSITITAEDISPSGQDENGVFYNKENFLIRSDVASTITSEIDVAGLNGLITDINVGVEITHESAGHLSGTLIAPDGTRITLFERTGLWLPDFTDTILDDQASESIQGANAPFTGSFQPKDLLEVLNGADPNGTWILEIVDHQPGRGGQLNEWTLDITTDDGTPPPPTGETGTIQFAAGVVQVGDALTINVTDPDLADAATLAVQVNSANDLETVVLSAIGNGQFSGQLATSAIAAISANGILSVTAGETVTATYVDTFDENGQSTNLTSTKAFAQTTATLSFDQTSYDAGDLLTITVNDIDLSGLGSLNVSLTSISDTETVTLQEISRGLFRGSIVSSDSTSSTNDSVFSVDSGETITASYLDPVSSTGQPLTVSRTATINVPPPPTGTNGTLSLSPTLLNVGGVLTVTLNDPDLAGQSQATVHLSTSLDSESLTLNAQGGGLFTRTIGTTAHTTSNHDGTLSVVADETITASYVDELDSTGGQQTRLTYANVRSHTGQISLNQSEYEAGDVVTVTLQDIDLTGLSSVQVQLNAGSDLEYLNLSSSGNGVFTGTIGSNNLAANSENGTLNFQNVISLTATYLDQNNASGNNQSIQATSTVTYVPPPVSEFEIVVRFTDSNLTASQQAIFAEAAARWSEIIIGDLPDAYTSIGIVDDIVIDASAPEIDGRGGILGSAGPREVRGGSLIPSYGVMRFDSADLVWLEAQGRLVDVIIHEMGHVLGIGTMWSGMGLVSGLGSSDPIFTGTQARIAYGNLLGTGPQDVPVENAGGSGTRDAHWRESVFGTELMTGYLNSGVANPISSVTVASLADMGYEVDMAAADFYTLPGSLTSSTSENGTGTGSESKSLHDDEDHDHEDEDHDHGFGIVFIPDYVIMPTVEEVSNMSPLALKQFGRTGTANLDEDWFSQFDSMSV</sequence>
<keyword evidence="3" id="KW-0479">Metal-binding</keyword>
<feature type="domain" description="P/Homo B" evidence="8">
    <location>
        <begin position="464"/>
        <end position="618"/>
    </location>
</feature>
<dbReference type="RefSeq" id="WP_197441474.1">
    <property type="nucleotide sequence ID" value="NZ_SIHI01000044.1"/>
</dbReference>
<evidence type="ECO:0000256" key="6">
    <source>
        <dbReference type="ARBA" id="ARBA00023049"/>
    </source>
</evidence>
<dbReference type="Gene3D" id="2.60.120.260">
    <property type="entry name" value="Galactose-binding domain-like"/>
    <property type="match status" value="4"/>
</dbReference>
<dbReference type="GO" id="GO:0007155">
    <property type="term" value="P:cell adhesion"/>
    <property type="evidence" value="ECO:0007669"/>
    <property type="project" value="InterPro"/>
</dbReference>
<evidence type="ECO:0000256" key="2">
    <source>
        <dbReference type="ARBA" id="ARBA00022670"/>
    </source>
</evidence>
<feature type="region of interest" description="Disordered" evidence="7">
    <location>
        <begin position="303"/>
        <end position="325"/>
    </location>
</feature>
<dbReference type="PROSITE" id="PS51829">
    <property type="entry name" value="P_HOMO_B"/>
    <property type="match status" value="4"/>
</dbReference>
<organism evidence="9 10">
    <name type="scientific">Thalassoglobus neptunius</name>
    <dbReference type="NCBI Taxonomy" id="1938619"/>
    <lineage>
        <taxon>Bacteria</taxon>
        <taxon>Pseudomonadati</taxon>
        <taxon>Planctomycetota</taxon>
        <taxon>Planctomycetia</taxon>
        <taxon>Planctomycetales</taxon>
        <taxon>Planctomycetaceae</taxon>
        <taxon>Thalassoglobus</taxon>
    </lineage>
</organism>
<dbReference type="InterPro" id="IPR001577">
    <property type="entry name" value="Peptidase_M8"/>
</dbReference>
<keyword evidence="2" id="KW-0645">Protease</keyword>
<dbReference type="GO" id="GO:0006508">
    <property type="term" value="P:proteolysis"/>
    <property type="evidence" value="ECO:0007669"/>
    <property type="project" value="UniProtKB-KW"/>
</dbReference>
<evidence type="ECO:0000259" key="8">
    <source>
        <dbReference type="PROSITE" id="PS51829"/>
    </source>
</evidence>
<evidence type="ECO:0000256" key="3">
    <source>
        <dbReference type="ARBA" id="ARBA00022723"/>
    </source>
</evidence>
<keyword evidence="10" id="KW-1185">Reference proteome</keyword>
<dbReference type="Gene3D" id="3.40.390.10">
    <property type="entry name" value="Collagenase (Catalytic Domain)"/>
    <property type="match status" value="1"/>
</dbReference>
<dbReference type="InterPro" id="IPR024079">
    <property type="entry name" value="MetalloPept_cat_dom_sf"/>
</dbReference>
<evidence type="ECO:0000256" key="5">
    <source>
        <dbReference type="ARBA" id="ARBA00022833"/>
    </source>
</evidence>
<comment type="caution">
    <text evidence="9">The sequence shown here is derived from an EMBL/GenBank/DDBJ whole genome shotgun (WGS) entry which is preliminary data.</text>
</comment>
<dbReference type="GO" id="GO:0016020">
    <property type="term" value="C:membrane"/>
    <property type="evidence" value="ECO:0007669"/>
    <property type="project" value="InterPro"/>
</dbReference>
<dbReference type="GO" id="GO:0046872">
    <property type="term" value="F:metal ion binding"/>
    <property type="evidence" value="ECO:0007669"/>
    <property type="project" value="UniProtKB-KW"/>
</dbReference>
<accession>A0A5C5VS65</accession>
<dbReference type="Proteomes" id="UP000317243">
    <property type="component" value="Unassembled WGS sequence"/>
</dbReference>
<feature type="region of interest" description="Disordered" evidence="7">
    <location>
        <begin position="1282"/>
        <end position="1315"/>
    </location>
</feature>
<proteinExistence type="predicted"/>
<keyword evidence="6" id="KW-0482">Metalloprotease</keyword>
<feature type="domain" description="P/Homo B" evidence="8">
    <location>
        <begin position="157"/>
        <end position="312"/>
    </location>
</feature>
<keyword evidence="4" id="KW-0378">Hydrolase</keyword>
<dbReference type="GO" id="GO:0004222">
    <property type="term" value="F:metalloendopeptidase activity"/>
    <property type="evidence" value="ECO:0007669"/>
    <property type="project" value="InterPro"/>
</dbReference>
<evidence type="ECO:0000313" key="10">
    <source>
        <dbReference type="Proteomes" id="UP000317243"/>
    </source>
</evidence>
<gene>
    <name evidence="9" type="ORF">KOR42_47890</name>
</gene>
<dbReference type="InterPro" id="IPR002884">
    <property type="entry name" value="P_dom"/>
</dbReference>
<name>A0A5C5VS65_9PLAN</name>
<protein>
    <submittedName>
        <fullName evidence="9">Proprotein convertase P-domain protein</fullName>
    </submittedName>
</protein>
<dbReference type="GO" id="GO:0004252">
    <property type="term" value="F:serine-type endopeptidase activity"/>
    <property type="evidence" value="ECO:0007669"/>
    <property type="project" value="InterPro"/>
</dbReference>
<evidence type="ECO:0000313" key="9">
    <source>
        <dbReference type="EMBL" id="TWT41476.1"/>
    </source>
</evidence>
<dbReference type="Gene3D" id="3.90.132.10">
    <property type="entry name" value="Leishmanolysin , domain 2"/>
    <property type="match status" value="1"/>
</dbReference>
<feature type="domain" description="P/Homo B" evidence="8">
    <location>
        <begin position="313"/>
        <end position="462"/>
    </location>
</feature>
<comment type="cofactor">
    <cofactor evidence="1">
        <name>Zn(2+)</name>
        <dbReference type="ChEBI" id="CHEBI:29105"/>
    </cofactor>
</comment>
<dbReference type="SUPFAM" id="SSF55486">
    <property type="entry name" value="Metalloproteases ('zincins'), catalytic domain"/>
    <property type="match status" value="2"/>
</dbReference>
<feature type="compositionally biased region" description="Low complexity" evidence="7">
    <location>
        <begin position="1282"/>
        <end position="1297"/>
    </location>
</feature>
<dbReference type="Pfam" id="PF01457">
    <property type="entry name" value="Peptidase_M8"/>
    <property type="match status" value="1"/>
</dbReference>
<dbReference type="Pfam" id="PF01483">
    <property type="entry name" value="P_proprotein"/>
    <property type="match status" value="4"/>
</dbReference>
<evidence type="ECO:0000256" key="1">
    <source>
        <dbReference type="ARBA" id="ARBA00001947"/>
    </source>
</evidence>
<keyword evidence="5" id="KW-0862">Zinc</keyword>
<feature type="domain" description="P/Homo B" evidence="8">
    <location>
        <begin position="4"/>
        <end position="155"/>
    </location>
</feature>